<gene>
    <name evidence="2" type="ORF">NDU88_000949</name>
</gene>
<name>A0AAV7S909_PLEWA</name>
<evidence type="ECO:0000313" key="2">
    <source>
        <dbReference type="EMBL" id="KAJ1160447.1"/>
    </source>
</evidence>
<evidence type="ECO:0000313" key="3">
    <source>
        <dbReference type="Proteomes" id="UP001066276"/>
    </source>
</evidence>
<comment type="caution">
    <text evidence="2">The sequence shown here is derived from an EMBL/GenBank/DDBJ whole genome shotgun (WGS) entry which is preliminary data.</text>
</comment>
<protein>
    <submittedName>
        <fullName evidence="2">Uncharacterized protein</fullName>
    </submittedName>
</protein>
<feature type="region of interest" description="Disordered" evidence="1">
    <location>
        <begin position="35"/>
        <end position="101"/>
    </location>
</feature>
<keyword evidence="3" id="KW-1185">Reference proteome</keyword>
<organism evidence="2 3">
    <name type="scientific">Pleurodeles waltl</name>
    <name type="common">Iberian ribbed newt</name>
    <dbReference type="NCBI Taxonomy" id="8319"/>
    <lineage>
        <taxon>Eukaryota</taxon>
        <taxon>Metazoa</taxon>
        <taxon>Chordata</taxon>
        <taxon>Craniata</taxon>
        <taxon>Vertebrata</taxon>
        <taxon>Euteleostomi</taxon>
        <taxon>Amphibia</taxon>
        <taxon>Batrachia</taxon>
        <taxon>Caudata</taxon>
        <taxon>Salamandroidea</taxon>
        <taxon>Salamandridae</taxon>
        <taxon>Pleurodelinae</taxon>
        <taxon>Pleurodeles</taxon>
    </lineage>
</organism>
<proteinExistence type="predicted"/>
<sequence>MLVAARRGCDLRFTNPGSPFFADVPYIQRWLYTGDPTSELRPPVRPPEPQGGSTGEYIVPPAEARGNSTRERPHLHGTASKGALQGLARGHRQARLVPLKN</sequence>
<dbReference type="Proteomes" id="UP001066276">
    <property type="component" value="Chromosome 4_2"/>
</dbReference>
<accession>A0AAV7S909</accession>
<evidence type="ECO:0000256" key="1">
    <source>
        <dbReference type="SAM" id="MobiDB-lite"/>
    </source>
</evidence>
<dbReference type="AlphaFoldDB" id="A0AAV7S909"/>
<reference evidence="2" key="1">
    <citation type="journal article" date="2022" name="bioRxiv">
        <title>Sequencing and chromosome-scale assembly of the giantPleurodeles waltlgenome.</title>
        <authorList>
            <person name="Brown T."/>
            <person name="Elewa A."/>
            <person name="Iarovenko S."/>
            <person name="Subramanian E."/>
            <person name="Araus A.J."/>
            <person name="Petzold A."/>
            <person name="Susuki M."/>
            <person name="Suzuki K.-i.T."/>
            <person name="Hayashi T."/>
            <person name="Toyoda A."/>
            <person name="Oliveira C."/>
            <person name="Osipova E."/>
            <person name="Leigh N.D."/>
            <person name="Simon A."/>
            <person name="Yun M.H."/>
        </authorList>
    </citation>
    <scope>NUCLEOTIDE SEQUENCE</scope>
    <source>
        <strain evidence="2">20211129_DDA</strain>
        <tissue evidence="2">Liver</tissue>
    </source>
</reference>
<dbReference type="EMBL" id="JANPWB010000008">
    <property type="protein sequence ID" value="KAJ1160447.1"/>
    <property type="molecule type" value="Genomic_DNA"/>
</dbReference>